<organism evidence="1 2">
    <name type="scientific">Mycobacterium phage MacnCheese</name>
    <dbReference type="NCBI Taxonomy" id="2927982"/>
    <lineage>
        <taxon>Viruses</taxon>
        <taxon>Duplodnaviria</taxon>
        <taxon>Heunggongvirae</taxon>
        <taxon>Uroviricota</taxon>
        <taxon>Caudoviricetes</taxon>
        <taxon>Weiservirinae</taxon>
        <taxon>Keshuvirus</taxon>
        <taxon>Keshuvirus macncheese</taxon>
    </lineage>
</organism>
<dbReference type="EMBL" id="JX042579">
    <property type="protein sequence ID" value="AFN37741.1"/>
    <property type="molecule type" value="Genomic_DNA"/>
</dbReference>
<gene>
    <name evidence="1" type="primary">50</name>
    <name evidence="1" type="ORF">MACNCHEESE_50</name>
</gene>
<reference evidence="2" key="1">
    <citation type="submission" date="2012-05" db="EMBL/GenBank/DDBJ databases">
        <authorList>
            <person name="Everding T.M."/>
            <person name="Alkanani M.S."/>
            <person name="Bell A.C."/>
            <person name="Bohner A."/>
            <person name="Burghgraef A.L."/>
            <person name="DeVries J.T."/>
            <person name="Hooker S.J."/>
            <person name="Jansma C.A."/>
            <person name="Lang J.M."/>
            <person name="Lin J.Y."/>
            <person name="Newhof J.T."/>
            <person name="Noyes I.C.B."/>
            <person name="Schultz L.N."/>
            <person name="Stewart S.L."/>
            <person name="VandeHaar P.S."/>
            <person name="Vasquez J.A."/>
            <person name="Veldkamp K.L."/>
            <person name="Venema K.M."/>
            <person name="Westra V.A."/>
            <person name="Wrobel K.E."/>
            <person name="Harris A.D."/>
            <person name="Wertz J.T."/>
            <person name="DeJong R.J."/>
            <person name="Buck G.A."/>
            <person name="Campbell R."/>
            <person name="Carvalho M.R."/>
            <person name="Johnson A."/>
            <person name="Kettlewell J.M."/>
            <person name="Lee V."/>
            <person name="Loviza R."/>
            <person name="Renner D."/>
            <person name="Serrano M.G."/>
            <person name="Voegtly L.J."/>
            <person name="Walstead R."/>
            <person name="Wang Y.P."/>
            <person name="Bradley K.W."/>
            <person name="Khaja R."/>
            <person name="Lewis M.F."/>
            <person name="Barker L.P."/>
            <person name="Asai D.J."/>
            <person name="Bowman C.A."/>
            <person name="Russell D.A."/>
            <person name="Pope W.H."/>
            <person name="Jacobs-Sera D."/>
            <person name="Hendrix R.W."/>
            <person name="Hatfull G.F."/>
        </authorList>
    </citation>
    <scope>NUCLEOTIDE SEQUENCE [LARGE SCALE GENOMIC DNA]</scope>
</reference>
<sequence>MQLGKHIEVTNKLKGERDQAVAERDAGRGVIARLADELAAALLARAEDNVHAATVIAGLADERDRALADYAEADAAHRASLEDLGDLHREVTTLREVVDEAMGVPTVKAAAVLREEPDMERYG</sequence>
<evidence type="ECO:0000313" key="1">
    <source>
        <dbReference type="EMBL" id="AFN37741.1"/>
    </source>
</evidence>
<evidence type="ECO:0000313" key="2">
    <source>
        <dbReference type="Proteomes" id="UP000009002"/>
    </source>
</evidence>
<accession>I6XD22</accession>
<dbReference type="Proteomes" id="UP000009002">
    <property type="component" value="Segment"/>
</dbReference>
<dbReference type="RefSeq" id="YP_009638608.1">
    <property type="nucleotide sequence ID" value="NC_042338.1"/>
</dbReference>
<keyword evidence="2" id="KW-1185">Reference proteome</keyword>
<dbReference type="KEGG" id="vg:40235363"/>
<proteinExistence type="predicted"/>
<name>I6XD22_9CAUD</name>
<dbReference type="GeneID" id="40235363"/>
<protein>
    <submittedName>
        <fullName evidence="1">Uncharacterized protein</fullName>
    </submittedName>
</protein>